<dbReference type="RefSeq" id="WP_188717633.1">
    <property type="nucleotide sequence ID" value="NZ_BAABBD010000002.1"/>
</dbReference>
<dbReference type="Proteomes" id="UP000626982">
    <property type="component" value="Unassembled WGS sequence"/>
</dbReference>
<dbReference type="PANTHER" id="PTHR40861">
    <property type="entry name" value="DUF2183 DOMAIN-CONTAINING PROTEIN"/>
    <property type="match status" value="1"/>
</dbReference>
<keyword evidence="2" id="KW-1185">Reference proteome</keyword>
<comment type="caution">
    <text evidence="1">The sequence shown here is derived from an EMBL/GenBank/DDBJ whole genome shotgun (WGS) entry which is preliminary data.</text>
</comment>
<evidence type="ECO:0000313" key="2">
    <source>
        <dbReference type="Proteomes" id="UP000626982"/>
    </source>
</evidence>
<protein>
    <recommendedName>
        <fullName evidence="3">Phosphatidate phosphatase APP1</fullName>
    </recommendedName>
</protein>
<reference evidence="2" key="1">
    <citation type="journal article" date="2019" name="Int. J. Syst. Evol. Microbiol.">
        <title>The Global Catalogue of Microorganisms (GCM) 10K type strain sequencing project: providing services to taxonomists for standard genome sequencing and annotation.</title>
        <authorList>
            <consortium name="The Broad Institute Genomics Platform"/>
            <consortium name="The Broad Institute Genome Sequencing Center for Infectious Disease"/>
            <person name="Wu L."/>
            <person name="Ma J."/>
        </authorList>
    </citation>
    <scope>NUCLEOTIDE SEQUENCE [LARGE SCALE GENOMIC DNA]</scope>
    <source>
        <strain evidence="2">CGMCC 1.6960</strain>
    </source>
</reference>
<dbReference type="EMBL" id="BMLM01000001">
    <property type="protein sequence ID" value="GGN84282.1"/>
    <property type="molecule type" value="Genomic_DNA"/>
</dbReference>
<name>A0ABQ2KKR3_9MICO</name>
<dbReference type="PANTHER" id="PTHR40861:SF1">
    <property type="entry name" value="PHOSPHATIDATE PHOSPHATASE APP1 CATALYTIC DOMAIN-CONTAINING PROTEIN"/>
    <property type="match status" value="1"/>
</dbReference>
<evidence type="ECO:0008006" key="3">
    <source>
        <dbReference type="Google" id="ProtNLM"/>
    </source>
</evidence>
<accession>A0ABQ2KKR3</accession>
<organism evidence="1 2">
    <name type="scientific">Agrococcus terreus</name>
    <dbReference type="NCBI Taxonomy" id="574649"/>
    <lineage>
        <taxon>Bacteria</taxon>
        <taxon>Bacillati</taxon>
        <taxon>Actinomycetota</taxon>
        <taxon>Actinomycetes</taxon>
        <taxon>Micrococcales</taxon>
        <taxon>Microbacteriaceae</taxon>
        <taxon>Agrococcus</taxon>
    </lineage>
</organism>
<sequence length="376" mass="41357">MPDTDRRPITASEALERLRRTPEGALDAVLADADLDALVRAIAGGWLTLPLRTRSRRELLDLLTRRRIDELSAETVARLLHAMRRLPPTPSSSSAIRDALRSRTGEAFRDLKYLLNASGDHHDLEHIVFEHLLPPDREAVLAHIREQAEQAEHLELRILCDIDDTVRSLLHDPRWPRGTVYPGVVALLHALDRGRSGDPWRPGDLTFVTARPGGPRGIIEQYTRGGLADLGMPPHTVLGGSLLNLFTKSRIAARKLQNFERERLLFPECRKVFIGDSGQADPQVGAAMRERDPEFVVRVLIHDVVGLAEPERAALAAQGVETFGTYAGAARMLADDGLIERDAAEAIDAEVRRAVAALEPGPGRDRLEAALAAEAA</sequence>
<gene>
    <name evidence="1" type="ORF">GCM10010968_15850</name>
</gene>
<proteinExistence type="predicted"/>
<evidence type="ECO:0000313" key="1">
    <source>
        <dbReference type="EMBL" id="GGN84282.1"/>
    </source>
</evidence>